<dbReference type="EMBL" id="RIBY02001832">
    <property type="protein sequence ID" value="KAH9828109.1"/>
    <property type="molecule type" value="Genomic_DNA"/>
</dbReference>
<organism evidence="1 2">
    <name type="scientific">Teratosphaeria destructans</name>
    <dbReference type="NCBI Taxonomy" id="418781"/>
    <lineage>
        <taxon>Eukaryota</taxon>
        <taxon>Fungi</taxon>
        <taxon>Dikarya</taxon>
        <taxon>Ascomycota</taxon>
        <taxon>Pezizomycotina</taxon>
        <taxon>Dothideomycetes</taxon>
        <taxon>Dothideomycetidae</taxon>
        <taxon>Mycosphaerellales</taxon>
        <taxon>Teratosphaeriaceae</taxon>
        <taxon>Teratosphaeria</taxon>
    </lineage>
</organism>
<name>A0A9W7SSQ9_9PEZI</name>
<keyword evidence="2" id="KW-1185">Reference proteome</keyword>
<evidence type="ECO:0000313" key="2">
    <source>
        <dbReference type="Proteomes" id="UP001138500"/>
    </source>
</evidence>
<reference evidence="1 2" key="2">
    <citation type="journal article" date="2021" name="Curr. Genet.">
        <title>Genetic response to nitrogen starvation in the aggressive Eucalyptus foliar pathogen Teratosphaeria destructans.</title>
        <authorList>
            <person name="Havenga M."/>
            <person name="Wingfield B.D."/>
            <person name="Wingfield M.J."/>
            <person name="Dreyer L.L."/>
            <person name="Roets F."/>
            <person name="Aylward J."/>
        </authorList>
    </citation>
    <scope>NUCLEOTIDE SEQUENCE [LARGE SCALE GENOMIC DNA]</scope>
    <source>
        <strain evidence="1">CMW44962</strain>
    </source>
</reference>
<reference evidence="1 2" key="1">
    <citation type="journal article" date="2018" name="IMA Fungus">
        <title>IMA Genome-F 10: Nine draft genome sequences of Claviceps purpurea s.lat., including C. arundinis, C. humidiphila, and C. cf. spartinae, pseudomolecules for the pitch canker pathogen Fusarium circinatum, draft genome of Davidsoniella eucalypti, Grosmannia galeiformis, Quambalaria eucalypti, and Teratosphaeria destructans.</title>
        <authorList>
            <person name="Wingfield B.D."/>
            <person name="Liu M."/>
            <person name="Nguyen H.D."/>
            <person name="Lane F.A."/>
            <person name="Morgan S.W."/>
            <person name="De Vos L."/>
            <person name="Wilken P.M."/>
            <person name="Duong T.A."/>
            <person name="Aylward J."/>
            <person name="Coetzee M.P."/>
            <person name="Dadej K."/>
            <person name="De Beer Z.W."/>
            <person name="Findlay W."/>
            <person name="Havenga M."/>
            <person name="Kolarik M."/>
            <person name="Menzies J.G."/>
            <person name="Naidoo K."/>
            <person name="Pochopski O."/>
            <person name="Shoukouhi P."/>
            <person name="Santana Q.C."/>
            <person name="Seifert K.A."/>
            <person name="Soal N."/>
            <person name="Steenkamp E.T."/>
            <person name="Tatham C.T."/>
            <person name="van der Nest M.A."/>
            <person name="Wingfield M.J."/>
        </authorList>
    </citation>
    <scope>NUCLEOTIDE SEQUENCE [LARGE SCALE GENOMIC DNA]</scope>
    <source>
        <strain evidence="1">CMW44962</strain>
    </source>
</reference>
<evidence type="ECO:0000313" key="1">
    <source>
        <dbReference type="EMBL" id="KAH9828109.1"/>
    </source>
</evidence>
<sequence length="164" mass="18429">MSLPRKLPTPHHLPSLIPPAFLSLHYHPAPNPLTHFALHPSTQELVRDPSHPFYPRTIARLRAHPPTKTFHIRVQTRLDVTGSAFIRKWAARRLRQALVRELREQGYDEHGRVVDGEGGAGLSGAAQVILWPHPLTLTASREDLKAAASYILQIVRKKSSRGHP</sequence>
<protein>
    <submittedName>
        <fullName evidence="1">Uncharacterized protein</fullName>
    </submittedName>
</protein>
<accession>A0A9W7SSQ9</accession>
<proteinExistence type="predicted"/>
<dbReference type="OrthoDB" id="5238363at2759"/>
<comment type="caution">
    <text evidence="1">The sequence shown here is derived from an EMBL/GenBank/DDBJ whole genome shotgun (WGS) entry which is preliminary data.</text>
</comment>
<dbReference type="Proteomes" id="UP001138500">
    <property type="component" value="Unassembled WGS sequence"/>
</dbReference>
<gene>
    <name evidence="1" type="ORF">Tdes44962_MAKER09476</name>
</gene>
<dbReference type="AlphaFoldDB" id="A0A9W7SSQ9"/>